<accession>A0ABY8E9R5</accession>
<feature type="transmembrane region" description="Helical" evidence="10">
    <location>
        <begin position="52"/>
        <end position="75"/>
    </location>
</feature>
<feature type="transmembrane region" description="Helical" evidence="10">
    <location>
        <begin position="168"/>
        <end position="191"/>
    </location>
</feature>
<dbReference type="InterPro" id="IPR048279">
    <property type="entry name" value="MdtK-like"/>
</dbReference>
<evidence type="ECO:0000256" key="10">
    <source>
        <dbReference type="SAM" id="Phobius"/>
    </source>
</evidence>
<feature type="transmembrane region" description="Helical" evidence="10">
    <location>
        <begin position="364"/>
        <end position="384"/>
    </location>
</feature>
<evidence type="ECO:0000313" key="11">
    <source>
        <dbReference type="EMBL" id="WFD09650.1"/>
    </source>
</evidence>
<proteinExistence type="inferred from homology"/>
<evidence type="ECO:0000256" key="8">
    <source>
        <dbReference type="ARBA" id="ARBA00023136"/>
    </source>
</evidence>
<keyword evidence="8 10" id="KW-0472">Membrane</keyword>
<comment type="similarity">
    <text evidence="2">Belongs to the multi antimicrobial extrusion (MATE) (TC 2.A.66.1) family. MepA subfamily.</text>
</comment>
<keyword evidence="6 10" id="KW-0812">Transmembrane</keyword>
<feature type="transmembrane region" description="Helical" evidence="10">
    <location>
        <begin position="20"/>
        <end position="40"/>
    </location>
</feature>
<dbReference type="CDD" id="cd13143">
    <property type="entry name" value="MATE_MepA_like"/>
    <property type="match status" value="1"/>
</dbReference>
<dbReference type="PANTHER" id="PTHR43823:SF3">
    <property type="entry name" value="MULTIDRUG EXPORT PROTEIN MEPA"/>
    <property type="match status" value="1"/>
</dbReference>
<keyword evidence="4" id="KW-0813">Transport</keyword>
<dbReference type="NCBIfam" id="TIGR00797">
    <property type="entry name" value="matE"/>
    <property type="match status" value="1"/>
</dbReference>
<dbReference type="PIRSF" id="PIRSF006603">
    <property type="entry name" value="DinF"/>
    <property type="match status" value="1"/>
</dbReference>
<feature type="transmembrane region" description="Helical" evidence="10">
    <location>
        <begin position="96"/>
        <end position="119"/>
    </location>
</feature>
<keyword evidence="5" id="KW-1003">Cell membrane</keyword>
<organism evidence="11 12">
    <name type="scientific">Tepidibacter hydrothermalis</name>
    <dbReference type="NCBI Taxonomy" id="3036126"/>
    <lineage>
        <taxon>Bacteria</taxon>
        <taxon>Bacillati</taxon>
        <taxon>Bacillota</taxon>
        <taxon>Clostridia</taxon>
        <taxon>Peptostreptococcales</taxon>
        <taxon>Peptostreptococcaceae</taxon>
        <taxon>Tepidibacter</taxon>
    </lineage>
</organism>
<evidence type="ECO:0000256" key="9">
    <source>
        <dbReference type="ARBA" id="ARBA00023251"/>
    </source>
</evidence>
<feature type="transmembrane region" description="Helical" evidence="10">
    <location>
        <begin position="274"/>
        <end position="295"/>
    </location>
</feature>
<feature type="transmembrane region" description="Helical" evidence="10">
    <location>
        <begin position="391"/>
        <end position="411"/>
    </location>
</feature>
<gene>
    <name evidence="11" type="ORF">P4S50_14830</name>
</gene>
<evidence type="ECO:0000256" key="4">
    <source>
        <dbReference type="ARBA" id="ARBA00022448"/>
    </source>
</evidence>
<reference evidence="11 12" key="1">
    <citation type="submission" date="2023-03" db="EMBL/GenBank/DDBJ databases">
        <title>Complete genome sequence of Tepidibacter sp. SWIR-1, isolated from a deep-sea hydrothermal vent.</title>
        <authorList>
            <person name="Li X."/>
        </authorList>
    </citation>
    <scope>NUCLEOTIDE SEQUENCE [LARGE SCALE GENOMIC DNA]</scope>
    <source>
        <strain evidence="11 12">SWIR-1</strain>
    </source>
</reference>
<evidence type="ECO:0000313" key="12">
    <source>
        <dbReference type="Proteomes" id="UP001222800"/>
    </source>
</evidence>
<evidence type="ECO:0000256" key="6">
    <source>
        <dbReference type="ARBA" id="ARBA00022692"/>
    </source>
</evidence>
<feature type="transmembrane region" description="Helical" evidence="10">
    <location>
        <begin position="324"/>
        <end position="344"/>
    </location>
</feature>
<dbReference type="Pfam" id="PF01554">
    <property type="entry name" value="MatE"/>
    <property type="match status" value="2"/>
</dbReference>
<dbReference type="PANTHER" id="PTHR43823">
    <property type="entry name" value="SPORULATION PROTEIN YKVU"/>
    <property type="match status" value="1"/>
</dbReference>
<feature type="transmembrane region" description="Helical" evidence="10">
    <location>
        <begin position="139"/>
        <end position="161"/>
    </location>
</feature>
<protein>
    <recommendedName>
        <fullName evidence="3">Multidrug export protein MepA</fullName>
    </recommendedName>
</protein>
<dbReference type="InterPro" id="IPR002528">
    <property type="entry name" value="MATE_fam"/>
</dbReference>
<feature type="transmembrane region" description="Helical" evidence="10">
    <location>
        <begin position="197"/>
        <end position="218"/>
    </location>
</feature>
<sequence>MNKTNNRIKLMNEENVTKALFKLGIPMVVSMLVIALYNVVDTYFVSSLGTSQVAAVSVAFPISLIFSGIGLTFGAGGGSYISRLLGSKEYNKANQVASTALFSSLIIGVILVLVILVFLSPVLKFMGATETILPYARSYAVIFVISMLFSTVNVTTGNIVISQGASNITLTAMIIGSIVNMILDPICIFLLNMGIQGAAIATLISQFITSGIYICFFYSDKNYIEVKLSNFSPNKKTYIQIIKIGISMLLLQVLSSLSMSFISKSASTYGDEAVAAIGIVLRIVTLGTNVVFGFMKGFQPMAGFNYGAKNYERLKESTISSMKLTTAFCIIWTVITFVFAKPVVSLFSTDQHVIQIAERALKANTLMFFTFGFQFTYSTLYLSLGKALSGGILSICRQGIFFIPVILILPLKFGLNGIIYSQALADLLTTIVTVFFAMKIKLELSEPAK</sequence>
<keyword evidence="9" id="KW-0046">Antibiotic resistance</keyword>
<keyword evidence="12" id="KW-1185">Reference proteome</keyword>
<dbReference type="Proteomes" id="UP001222800">
    <property type="component" value="Chromosome"/>
</dbReference>
<dbReference type="RefSeq" id="WP_277731581.1">
    <property type="nucleotide sequence ID" value="NZ_CP120733.1"/>
</dbReference>
<evidence type="ECO:0000256" key="7">
    <source>
        <dbReference type="ARBA" id="ARBA00022989"/>
    </source>
</evidence>
<feature type="transmembrane region" description="Helical" evidence="10">
    <location>
        <begin position="238"/>
        <end position="262"/>
    </location>
</feature>
<evidence type="ECO:0000256" key="1">
    <source>
        <dbReference type="ARBA" id="ARBA00004651"/>
    </source>
</evidence>
<dbReference type="EMBL" id="CP120733">
    <property type="protein sequence ID" value="WFD09650.1"/>
    <property type="molecule type" value="Genomic_DNA"/>
</dbReference>
<keyword evidence="7 10" id="KW-1133">Transmembrane helix</keyword>
<name>A0ABY8E9R5_9FIRM</name>
<dbReference type="InterPro" id="IPR051327">
    <property type="entry name" value="MATE_MepA_subfamily"/>
</dbReference>
<evidence type="ECO:0000256" key="2">
    <source>
        <dbReference type="ARBA" id="ARBA00008417"/>
    </source>
</evidence>
<dbReference type="InterPro" id="IPR045070">
    <property type="entry name" value="MATE_MepA-like"/>
</dbReference>
<evidence type="ECO:0000256" key="3">
    <source>
        <dbReference type="ARBA" id="ARBA00022106"/>
    </source>
</evidence>
<evidence type="ECO:0000256" key="5">
    <source>
        <dbReference type="ARBA" id="ARBA00022475"/>
    </source>
</evidence>
<comment type="subcellular location">
    <subcellularLocation>
        <location evidence="1">Cell membrane</location>
        <topology evidence="1">Multi-pass membrane protein</topology>
    </subcellularLocation>
</comment>